<dbReference type="GO" id="GO:0007039">
    <property type="term" value="P:protein catabolic process in the vacuole"/>
    <property type="evidence" value="ECO:0007669"/>
    <property type="project" value="TreeGrafter"/>
</dbReference>
<feature type="region of interest" description="Disordered" evidence="1">
    <location>
        <begin position="336"/>
        <end position="486"/>
    </location>
</feature>
<comment type="caution">
    <text evidence="2">The sequence shown here is derived from an EMBL/GenBank/DDBJ whole genome shotgun (WGS) entry which is preliminary data.</text>
</comment>
<dbReference type="GO" id="GO:0005773">
    <property type="term" value="C:vacuole"/>
    <property type="evidence" value="ECO:0007669"/>
    <property type="project" value="GOC"/>
</dbReference>
<dbReference type="InterPro" id="IPR052292">
    <property type="entry name" value="Glucose_repression_reg"/>
</dbReference>
<dbReference type="EMBL" id="LCWF01000167">
    <property type="protein sequence ID" value="KKY16089.1"/>
    <property type="molecule type" value="Genomic_DNA"/>
</dbReference>
<feature type="region of interest" description="Disordered" evidence="1">
    <location>
        <begin position="288"/>
        <end position="314"/>
    </location>
</feature>
<gene>
    <name evidence="2" type="ORF">UCRPC4_g06000</name>
</gene>
<feature type="compositionally biased region" description="Acidic residues" evidence="1">
    <location>
        <begin position="440"/>
        <end position="451"/>
    </location>
</feature>
<reference evidence="2 3" key="1">
    <citation type="submission" date="2015-05" db="EMBL/GenBank/DDBJ databases">
        <title>Distinctive expansion of gene families associated with plant cell wall degradation and secondary metabolism in the genomes of grapevine trunk pathogens.</title>
        <authorList>
            <person name="Lawrence D.P."/>
            <person name="Travadon R."/>
            <person name="Rolshausen P.E."/>
            <person name="Baumgartner K."/>
        </authorList>
    </citation>
    <scope>NUCLEOTIDE SEQUENCE [LARGE SCALE GENOMIC DNA]</scope>
    <source>
        <strain evidence="2">UCRPC4</strain>
    </source>
</reference>
<proteinExistence type="predicted"/>
<evidence type="ECO:0000256" key="1">
    <source>
        <dbReference type="SAM" id="MobiDB-lite"/>
    </source>
</evidence>
<organism evidence="2 3">
    <name type="scientific">Phaeomoniella chlamydospora</name>
    <name type="common">Phaeoacremonium chlamydosporum</name>
    <dbReference type="NCBI Taxonomy" id="158046"/>
    <lineage>
        <taxon>Eukaryota</taxon>
        <taxon>Fungi</taxon>
        <taxon>Dikarya</taxon>
        <taxon>Ascomycota</taxon>
        <taxon>Pezizomycotina</taxon>
        <taxon>Eurotiomycetes</taxon>
        <taxon>Chaetothyriomycetidae</taxon>
        <taxon>Phaeomoniellales</taxon>
        <taxon>Phaeomoniellaceae</taxon>
        <taxon>Phaeomoniella</taxon>
    </lineage>
</organism>
<dbReference type="PANTHER" id="PTHR28051:SF1">
    <property type="entry name" value="PROTEIN MTL1-RELATED"/>
    <property type="match status" value="1"/>
</dbReference>
<reference evidence="2 3" key="2">
    <citation type="submission" date="2015-05" db="EMBL/GenBank/DDBJ databases">
        <authorList>
            <person name="Morales-Cruz A."/>
            <person name="Amrine K.C."/>
            <person name="Cantu D."/>
        </authorList>
    </citation>
    <scope>NUCLEOTIDE SEQUENCE [LARGE SCALE GENOMIC DNA]</scope>
    <source>
        <strain evidence="2">UCRPC4</strain>
    </source>
</reference>
<dbReference type="GO" id="GO:0042149">
    <property type="term" value="P:cellular response to glucose starvation"/>
    <property type="evidence" value="ECO:0007669"/>
    <property type="project" value="TreeGrafter"/>
</dbReference>
<evidence type="ECO:0000313" key="2">
    <source>
        <dbReference type="EMBL" id="KKY16089.1"/>
    </source>
</evidence>
<dbReference type="Proteomes" id="UP000053317">
    <property type="component" value="Unassembled WGS sequence"/>
</dbReference>
<keyword evidence="3" id="KW-1185">Reference proteome</keyword>
<name>A0A0G2DZW2_PHACM</name>
<evidence type="ECO:0000313" key="3">
    <source>
        <dbReference type="Proteomes" id="UP000053317"/>
    </source>
</evidence>
<sequence>MMAEVLNAPGEGSPHFSGLRRTTSHGFLNSDLANSYLQTSTKHPYDNVEYGPKHSTSLPSSAPSSPLSHNFLSNHTSYSSTAASSLSLDTKADALRDDDITFPAYDGAVQFEHEEDVEFSHNTIPPTPSPEGDELPTMRPRTGSADIPISVGDDQAIERQPTRHVDYLSHEWKEEDIWSSWRLKDCDVTWLYGPLQTDTHKPSATIPSPPPTQLHPSASFLSKKPILKKRSASEAILQRSISSHSLLKHAGAILKAQQAGTPRLRPNFLRASSDFSVPVFSRTSILNTPAGDDSLSYPSGRLSVASSGTQTPSERRHIHFNNEVVQCIAVERPVVDYEDDDTTLDDDEDDEDEDEDEGIVMMKHVPSRARSNTRSAPRSSLDDIRKIIAPLPPTTLRGDTPEPSESVTPKASGIWPSRPIFSPRPSEETLTTSRPSNFLLDDDEEAGDLDWEPPQSSGIQVPIRQSEPGYDEEDETDPGPGMHRTPSGMFMPYDEDEEEAIMNHTLFGRVVDTVNTARDIAHVIWNVGWRR</sequence>
<feature type="region of interest" description="Disordered" evidence="1">
    <location>
        <begin position="1"/>
        <end position="21"/>
    </location>
</feature>
<feature type="region of interest" description="Disordered" evidence="1">
    <location>
        <begin position="116"/>
        <end position="137"/>
    </location>
</feature>
<dbReference type="PANTHER" id="PTHR28051">
    <property type="entry name" value="PROTEIN MTL1-RELATED"/>
    <property type="match status" value="1"/>
</dbReference>
<feature type="region of interest" description="Disordered" evidence="1">
    <location>
        <begin position="43"/>
        <end position="67"/>
    </location>
</feature>
<accession>A0A0G2DZW2</accession>
<feature type="compositionally biased region" description="Polar residues" evidence="1">
    <location>
        <begin position="369"/>
        <end position="378"/>
    </location>
</feature>
<dbReference type="AlphaFoldDB" id="A0A0G2DZW2"/>
<feature type="compositionally biased region" description="Acidic residues" evidence="1">
    <location>
        <begin position="336"/>
        <end position="358"/>
    </location>
</feature>
<feature type="compositionally biased region" description="Low complexity" evidence="1">
    <location>
        <begin position="55"/>
        <end position="67"/>
    </location>
</feature>
<dbReference type="OrthoDB" id="5563539at2759"/>
<protein>
    <submittedName>
        <fullName evidence="2">Uncharacterized protein</fullName>
    </submittedName>
</protein>